<protein>
    <submittedName>
        <fullName evidence="2">Uncharacterized protein</fullName>
    </submittedName>
</protein>
<dbReference type="OrthoDB" id="9932894at2"/>
<dbReference type="EMBL" id="JAJA02000001">
    <property type="protein sequence ID" value="KWS06010.1"/>
    <property type="molecule type" value="Genomic_DNA"/>
</dbReference>
<dbReference type="Proteomes" id="UP000023435">
    <property type="component" value="Unassembled WGS sequence"/>
</dbReference>
<accession>A0A108UBD8</accession>
<feature type="region of interest" description="Disordered" evidence="1">
    <location>
        <begin position="46"/>
        <end position="70"/>
    </location>
</feature>
<gene>
    <name evidence="2" type="ORF">AZ78_3564</name>
</gene>
<dbReference type="RefSeq" id="WP_036110182.1">
    <property type="nucleotide sequence ID" value="NZ_JAJA02000001.1"/>
</dbReference>
<evidence type="ECO:0000313" key="2">
    <source>
        <dbReference type="EMBL" id="KWS06010.1"/>
    </source>
</evidence>
<organism evidence="2 3">
    <name type="scientific">Lysobacter capsici AZ78</name>
    <dbReference type="NCBI Taxonomy" id="1444315"/>
    <lineage>
        <taxon>Bacteria</taxon>
        <taxon>Pseudomonadati</taxon>
        <taxon>Pseudomonadota</taxon>
        <taxon>Gammaproteobacteria</taxon>
        <taxon>Lysobacterales</taxon>
        <taxon>Lysobacteraceae</taxon>
        <taxon>Lysobacter</taxon>
    </lineage>
</organism>
<keyword evidence="3" id="KW-1185">Reference proteome</keyword>
<reference evidence="2 3" key="1">
    <citation type="journal article" date="2014" name="Genome Announc.">
        <title>Draft Genome Sequence of Lysobacter capsici AZ78, a Bacterium Antagonistic to Plant-Pathogenic Oomycetes.</title>
        <authorList>
            <person name="Puopolo G."/>
            <person name="Sonego P."/>
            <person name="Engelen K."/>
            <person name="Pertot I."/>
        </authorList>
    </citation>
    <scope>NUCLEOTIDE SEQUENCE [LARGE SCALE GENOMIC DNA]</scope>
    <source>
        <strain evidence="2 3">AZ78</strain>
    </source>
</reference>
<dbReference type="AlphaFoldDB" id="A0A108UBD8"/>
<comment type="caution">
    <text evidence="2">The sequence shown here is derived from an EMBL/GenBank/DDBJ whole genome shotgun (WGS) entry which is preliminary data.</text>
</comment>
<name>A0A108UBD8_9GAMM</name>
<sequence length="117" mass="12402">MNENSAIQARLPQTALTDAEGIETGPSQDGLARCGERELGLLRALHGSRDDAATRMPSHGGADPGLGGGLSPDEQALLLAAFGIDARTRPLSLLAVDFIRTRRRLRDARPRTAEATC</sequence>
<evidence type="ECO:0000313" key="3">
    <source>
        <dbReference type="Proteomes" id="UP000023435"/>
    </source>
</evidence>
<feature type="region of interest" description="Disordered" evidence="1">
    <location>
        <begin position="1"/>
        <end position="33"/>
    </location>
</feature>
<proteinExistence type="predicted"/>
<evidence type="ECO:0000256" key="1">
    <source>
        <dbReference type="SAM" id="MobiDB-lite"/>
    </source>
</evidence>